<name>A0AC35GII1_9BILA</name>
<dbReference type="Proteomes" id="UP000887580">
    <property type="component" value="Unplaced"/>
</dbReference>
<accession>A0AC35GII1</accession>
<evidence type="ECO:0000313" key="2">
    <source>
        <dbReference type="WBParaSite" id="PS1159_v2.g562.t1"/>
    </source>
</evidence>
<evidence type="ECO:0000313" key="1">
    <source>
        <dbReference type="Proteomes" id="UP000887580"/>
    </source>
</evidence>
<protein>
    <submittedName>
        <fullName evidence="2">Uncharacterized protein</fullName>
    </submittedName>
</protein>
<reference evidence="2" key="1">
    <citation type="submission" date="2022-11" db="UniProtKB">
        <authorList>
            <consortium name="WormBaseParasite"/>
        </authorList>
    </citation>
    <scope>IDENTIFICATION</scope>
</reference>
<organism evidence="1 2">
    <name type="scientific">Panagrolaimus sp. PS1159</name>
    <dbReference type="NCBI Taxonomy" id="55785"/>
    <lineage>
        <taxon>Eukaryota</taxon>
        <taxon>Metazoa</taxon>
        <taxon>Ecdysozoa</taxon>
        <taxon>Nematoda</taxon>
        <taxon>Chromadorea</taxon>
        <taxon>Rhabditida</taxon>
        <taxon>Tylenchina</taxon>
        <taxon>Panagrolaimomorpha</taxon>
        <taxon>Panagrolaimoidea</taxon>
        <taxon>Panagrolaimidae</taxon>
        <taxon>Panagrolaimus</taxon>
    </lineage>
</organism>
<proteinExistence type="predicted"/>
<sequence length="74" mass="8572">MNGKSCPGVNNLIEKHSGNEELARVQVACYKRHYLKNDCEIGQWHRICHKIFDVLPEEKNGKDLLDFAHKYCSV</sequence>
<dbReference type="WBParaSite" id="PS1159_v2.g562.t1">
    <property type="protein sequence ID" value="PS1159_v2.g562.t1"/>
    <property type="gene ID" value="PS1159_v2.g562"/>
</dbReference>